<dbReference type="EC" id="3.5.1.105" evidence="6"/>
<reference evidence="6" key="1">
    <citation type="submission" date="2022-07" db="EMBL/GenBank/DDBJ databases">
        <authorList>
            <person name="Li W.-J."/>
            <person name="Deng Q.-Q."/>
        </authorList>
    </citation>
    <scope>NUCLEOTIDE SEQUENCE</scope>
    <source>
        <strain evidence="6">SYSU M60031</strain>
    </source>
</reference>
<dbReference type="Proteomes" id="UP001156102">
    <property type="component" value="Unassembled WGS sequence"/>
</dbReference>
<keyword evidence="2" id="KW-0479">Metal-binding</keyword>
<keyword evidence="7" id="KW-1185">Reference proteome</keyword>
<keyword evidence="3 6" id="KW-0378">Hydrolase</keyword>
<proteinExistence type="predicted"/>
<evidence type="ECO:0000313" key="7">
    <source>
        <dbReference type="Proteomes" id="UP001156102"/>
    </source>
</evidence>
<dbReference type="AlphaFoldDB" id="A0AA41X314"/>
<keyword evidence="4" id="KW-0460">Magnesium</keyword>
<dbReference type="GO" id="GO:0036311">
    <property type="term" value="F:chitin disaccharide deacetylase activity"/>
    <property type="evidence" value="ECO:0007669"/>
    <property type="project" value="UniProtKB-EC"/>
</dbReference>
<evidence type="ECO:0000256" key="4">
    <source>
        <dbReference type="ARBA" id="ARBA00022842"/>
    </source>
</evidence>
<dbReference type="CDD" id="cd10803">
    <property type="entry name" value="YdjC_EF3048_like"/>
    <property type="match status" value="1"/>
</dbReference>
<gene>
    <name evidence="6" type="primary">chbG</name>
    <name evidence="6" type="ORF">NK662_03900</name>
</gene>
<accession>A0AA41X314</accession>
<dbReference type="SUPFAM" id="SSF88713">
    <property type="entry name" value="Glycoside hydrolase/deacetylase"/>
    <property type="match status" value="1"/>
</dbReference>
<dbReference type="GO" id="GO:0000272">
    <property type="term" value="P:polysaccharide catabolic process"/>
    <property type="evidence" value="ECO:0007669"/>
    <property type="project" value="InterPro"/>
</dbReference>
<dbReference type="EMBL" id="JANCLT010000002">
    <property type="protein sequence ID" value="MCP8967682.1"/>
    <property type="molecule type" value="Genomic_DNA"/>
</dbReference>
<protein>
    <submittedName>
        <fullName evidence="6">Chitin disaccharide deacetylase</fullName>
        <ecNumber evidence="6">3.5.1.105</ecNumber>
    </submittedName>
</protein>
<dbReference type="NCBIfam" id="NF002559">
    <property type="entry name" value="PRK02134.1"/>
    <property type="match status" value="1"/>
</dbReference>
<dbReference type="PANTHER" id="PTHR31609">
    <property type="entry name" value="YDJC DEACETYLASE FAMILY MEMBER"/>
    <property type="match status" value="1"/>
</dbReference>
<dbReference type="InterPro" id="IPR006879">
    <property type="entry name" value="YdjC-like"/>
</dbReference>
<dbReference type="InterPro" id="IPR011330">
    <property type="entry name" value="Glyco_hydro/deAcase_b/a-brl"/>
</dbReference>
<dbReference type="GO" id="GO:0019213">
    <property type="term" value="F:deacetylase activity"/>
    <property type="evidence" value="ECO:0007669"/>
    <property type="project" value="TreeGrafter"/>
</dbReference>
<keyword evidence="5" id="KW-0119">Carbohydrate metabolism</keyword>
<dbReference type="GO" id="GO:0046872">
    <property type="term" value="F:metal ion binding"/>
    <property type="evidence" value="ECO:0007669"/>
    <property type="project" value="UniProtKB-KW"/>
</dbReference>
<dbReference type="RefSeq" id="WP_254757600.1">
    <property type="nucleotide sequence ID" value="NZ_JANCLT010000002.1"/>
</dbReference>
<dbReference type="Pfam" id="PF04794">
    <property type="entry name" value="YdjC"/>
    <property type="match status" value="1"/>
</dbReference>
<evidence type="ECO:0000256" key="1">
    <source>
        <dbReference type="ARBA" id="ARBA00001946"/>
    </source>
</evidence>
<dbReference type="InterPro" id="IPR022948">
    <property type="entry name" value="COD_ChbG_bac"/>
</dbReference>
<sequence length="235" mass="25480">MIELVVTADDFGLSKGVNYGILEAHISGLVNSASLLMNMPATDHALQLARCHPLLGVGVHLVLTAGRPLRKDVPSLVNGQGSFHTLAKLGRVQLNPAEAEAEWRAQIESCLAAGIRPTHLSSHHHVHGRPELAPVMERLAAAYDLPVRRCTNGEQLNAFSDVLLTDFHGEGAEEDYFATIRERVADGVRAEVITHPGFLDADLLRLSAYTSSRVKELDILTTSRLPDGVQLVSYA</sequence>
<evidence type="ECO:0000256" key="3">
    <source>
        <dbReference type="ARBA" id="ARBA00022801"/>
    </source>
</evidence>
<comment type="caution">
    <text evidence="6">The sequence shown here is derived from an EMBL/GenBank/DDBJ whole genome shotgun (WGS) entry which is preliminary data.</text>
</comment>
<evidence type="ECO:0000256" key="2">
    <source>
        <dbReference type="ARBA" id="ARBA00022723"/>
    </source>
</evidence>
<comment type="cofactor">
    <cofactor evidence="1">
        <name>Mg(2+)</name>
        <dbReference type="ChEBI" id="CHEBI:18420"/>
    </cofactor>
</comment>
<dbReference type="PANTHER" id="PTHR31609:SF1">
    <property type="entry name" value="CARBOHYDRATE DEACETYLASE"/>
    <property type="match status" value="1"/>
</dbReference>
<evidence type="ECO:0000256" key="5">
    <source>
        <dbReference type="ARBA" id="ARBA00023277"/>
    </source>
</evidence>
<evidence type="ECO:0000313" key="6">
    <source>
        <dbReference type="EMBL" id="MCP8967682.1"/>
    </source>
</evidence>
<organism evidence="6 7">
    <name type="scientific">Ectobacillus ponti</name>
    <dbReference type="NCBI Taxonomy" id="2961894"/>
    <lineage>
        <taxon>Bacteria</taxon>
        <taxon>Bacillati</taxon>
        <taxon>Bacillota</taxon>
        <taxon>Bacilli</taxon>
        <taxon>Bacillales</taxon>
        <taxon>Bacillaceae</taxon>
        <taxon>Ectobacillus</taxon>
    </lineage>
</organism>
<dbReference type="Gene3D" id="3.20.20.370">
    <property type="entry name" value="Glycoside hydrolase/deacetylase"/>
    <property type="match status" value="1"/>
</dbReference>
<name>A0AA41X314_9BACI</name>